<dbReference type="OrthoDB" id="5407351at2759"/>
<evidence type="ECO:0008006" key="4">
    <source>
        <dbReference type="Google" id="ProtNLM"/>
    </source>
</evidence>
<feature type="compositionally biased region" description="Polar residues" evidence="1">
    <location>
        <begin position="1"/>
        <end position="10"/>
    </location>
</feature>
<name>A0A2A9PPD4_OPHUN</name>
<organism evidence="2 3">
    <name type="scientific">Ophiocordyceps unilateralis</name>
    <name type="common">Zombie-ant fungus</name>
    <name type="synonym">Torrubia unilateralis</name>
    <dbReference type="NCBI Taxonomy" id="268505"/>
    <lineage>
        <taxon>Eukaryota</taxon>
        <taxon>Fungi</taxon>
        <taxon>Dikarya</taxon>
        <taxon>Ascomycota</taxon>
        <taxon>Pezizomycotina</taxon>
        <taxon>Sordariomycetes</taxon>
        <taxon>Hypocreomycetidae</taxon>
        <taxon>Hypocreales</taxon>
        <taxon>Ophiocordycipitaceae</taxon>
        <taxon>Ophiocordyceps</taxon>
    </lineage>
</organism>
<feature type="region of interest" description="Disordered" evidence="1">
    <location>
        <begin position="1"/>
        <end position="57"/>
    </location>
</feature>
<reference evidence="2 3" key="2">
    <citation type="journal article" date="2017" name="Sci. Rep.">
        <title>Ant-infecting Ophiocordyceps genomes reveal a high diversity of potential behavioral manipulation genes and a possible major role for enterotoxins.</title>
        <authorList>
            <person name="de Bekker C."/>
            <person name="Ohm R.A."/>
            <person name="Evans H.C."/>
            <person name="Brachmann A."/>
            <person name="Hughes D.P."/>
        </authorList>
    </citation>
    <scope>NUCLEOTIDE SEQUENCE [LARGE SCALE GENOMIC DNA]</scope>
    <source>
        <strain evidence="2 3">SC16a</strain>
    </source>
</reference>
<sequence length="336" mass="36521">MAEPSCSGTTPFKRLVDHQSRDVSHHQDRLVDRGGANGHASFRSLPRPSAPGHHGFGAFLDSRPVPVGFPAASPDAAGRLTVHASALQADLAHSPAFPAPAPAPDLSDWSADFRRFSAGQQHMHPTVTHPTQQQRPPSSALPFQPTFVRQPGLGFAPILDQRNATPASPLESDFDREMAKWVASHSEGSMREVDAAMDQFARELEREESAVRELFAVTAQKAGSDTRLTDLETPEIGNLSLQEPRMDRQAALEPQEAQNPQSPLAEDAASRGKSAVSEAAERLLESVQHENGDKWQNSVFLSLMRDFRDGRKDIVENEIRQTSDVVATAVAAEGKP</sequence>
<protein>
    <recommendedName>
        <fullName evidence="4">Peroxin 20</fullName>
    </recommendedName>
</protein>
<dbReference type="AlphaFoldDB" id="A0A2A9PPD4"/>
<feature type="compositionally biased region" description="Basic and acidic residues" evidence="1">
    <location>
        <begin position="279"/>
        <end position="289"/>
    </location>
</feature>
<feature type="region of interest" description="Disordered" evidence="1">
    <location>
        <begin position="222"/>
        <end position="289"/>
    </location>
</feature>
<dbReference type="STRING" id="268505.A0A2A9PPD4"/>
<accession>A0A2A9PPD4</accession>
<dbReference type="EMBL" id="LAZP02000019">
    <property type="protein sequence ID" value="PFH62742.1"/>
    <property type="molecule type" value="Genomic_DNA"/>
</dbReference>
<comment type="caution">
    <text evidence="2">The sequence shown here is derived from an EMBL/GenBank/DDBJ whole genome shotgun (WGS) entry which is preliminary data.</text>
</comment>
<feature type="compositionally biased region" description="Basic and acidic residues" evidence="1">
    <location>
        <begin position="14"/>
        <end position="32"/>
    </location>
</feature>
<evidence type="ECO:0000313" key="3">
    <source>
        <dbReference type="Proteomes" id="UP000037136"/>
    </source>
</evidence>
<proteinExistence type="predicted"/>
<dbReference type="Proteomes" id="UP000037136">
    <property type="component" value="Unassembled WGS sequence"/>
</dbReference>
<reference evidence="2 3" key="1">
    <citation type="journal article" date="2015" name="BMC Genomics">
        <title>Gene expression during zombie ant biting behavior reflects the complexity underlying fungal parasitic behavioral manipulation.</title>
        <authorList>
            <person name="de Bekker C."/>
            <person name="Ohm R.A."/>
            <person name="Loreto R.G."/>
            <person name="Sebastian A."/>
            <person name="Albert I."/>
            <person name="Merrow M."/>
            <person name="Brachmann A."/>
            <person name="Hughes D.P."/>
        </authorList>
    </citation>
    <scope>NUCLEOTIDE SEQUENCE [LARGE SCALE GENOMIC DNA]</scope>
    <source>
        <strain evidence="2 3">SC16a</strain>
    </source>
</reference>
<gene>
    <name evidence="2" type="ORF">XA68_12170</name>
</gene>
<evidence type="ECO:0000256" key="1">
    <source>
        <dbReference type="SAM" id="MobiDB-lite"/>
    </source>
</evidence>
<keyword evidence="3" id="KW-1185">Reference proteome</keyword>
<evidence type="ECO:0000313" key="2">
    <source>
        <dbReference type="EMBL" id="PFH62742.1"/>
    </source>
</evidence>